<evidence type="ECO:0000256" key="1">
    <source>
        <dbReference type="ARBA" id="ARBA00003966"/>
    </source>
</evidence>
<evidence type="ECO:0000256" key="11">
    <source>
        <dbReference type="RuleBase" id="RU003369"/>
    </source>
</evidence>
<dbReference type="Gene3D" id="3.90.110.10">
    <property type="entry name" value="Lactate dehydrogenase/glycoside hydrolase, family 4, C-terminal"/>
    <property type="match status" value="1"/>
</dbReference>
<comment type="caution">
    <text evidence="14">The sequence shown here is derived from an EMBL/GenBank/DDBJ whole genome shotgun (WGS) entry which is preliminary data.</text>
</comment>
<evidence type="ECO:0000256" key="8">
    <source>
        <dbReference type="PIRSR" id="PIRSR000102-1"/>
    </source>
</evidence>
<dbReference type="InterPro" id="IPR015955">
    <property type="entry name" value="Lactate_DH/Glyco_Ohase_4_C"/>
</dbReference>
<name>A0A9Q4KW42_9EURY</name>
<dbReference type="GO" id="GO:0006089">
    <property type="term" value="P:lactate metabolic process"/>
    <property type="evidence" value="ECO:0007669"/>
    <property type="project" value="TreeGrafter"/>
</dbReference>
<dbReference type="AlphaFoldDB" id="A0A9Q4KW42"/>
<evidence type="ECO:0000256" key="7">
    <source>
        <dbReference type="ARBA" id="ARBA00048313"/>
    </source>
</evidence>
<evidence type="ECO:0000313" key="15">
    <source>
        <dbReference type="Proteomes" id="UP001143747"/>
    </source>
</evidence>
<evidence type="ECO:0000256" key="6">
    <source>
        <dbReference type="ARBA" id="ARBA00023027"/>
    </source>
</evidence>
<reference evidence="14" key="1">
    <citation type="submission" date="2022-01" db="EMBL/GenBank/DDBJ databases">
        <title>Draft genome of Methanogenium marinum DSM 15558.</title>
        <authorList>
            <person name="Chen S.-C."/>
            <person name="You Y.-T."/>
        </authorList>
    </citation>
    <scope>NUCLEOTIDE SEQUENCE</scope>
    <source>
        <strain evidence="14">DSM 15558</strain>
    </source>
</reference>
<feature type="active site" description="Proton acceptor" evidence="8">
    <location>
        <position position="164"/>
    </location>
</feature>
<evidence type="ECO:0000256" key="5">
    <source>
        <dbReference type="ARBA" id="ARBA00023002"/>
    </source>
</evidence>
<feature type="binding site" evidence="9">
    <location>
        <position position="76"/>
    </location>
    <ligand>
        <name>substrate</name>
    </ligand>
</feature>
<keyword evidence="15" id="KW-1185">Reference proteome</keyword>
<dbReference type="EC" id="1.1.1.37" evidence="3"/>
<feature type="binding site" evidence="10">
    <location>
        <position position="33"/>
    </location>
    <ligand>
        <name>NAD(+)</name>
        <dbReference type="ChEBI" id="CHEBI:57540"/>
    </ligand>
</feature>
<dbReference type="PANTHER" id="PTHR43128:SF16">
    <property type="entry name" value="L-LACTATE DEHYDROGENASE"/>
    <property type="match status" value="1"/>
</dbReference>
<evidence type="ECO:0000313" key="14">
    <source>
        <dbReference type="EMBL" id="MDE4908955.1"/>
    </source>
</evidence>
<protein>
    <recommendedName>
        <fullName evidence="3">malate dehydrogenase</fullName>
        <ecNumber evidence="3">1.1.1.37</ecNumber>
    </recommendedName>
</protein>
<evidence type="ECO:0000256" key="4">
    <source>
        <dbReference type="ARBA" id="ARBA00022532"/>
    </source>
</evidence>
<dbReference type="GO" id="GO:0006099">
    <property type="term" value="P:tricarboxylic acid cycle"/>
    <property type="evidence" value="ECO:0007669"/>
    <property type="project" value="UniProtKB-KW"/>
</dbReference>
<keyword evidence="6 10" id="KW-0520">NAD</keyword>
<evidence type="ECO:0000256" key="2">
    <source>
        <dbReference type="ARBA" id="ARBA00008104"/>
    </source>
</evidence>
<dbReference type="InterPro" id="IPR001557">
    <property type="entry name" value="L-lactate/malate_DH"/>
</dbReference>
<sequence length="288" mass="30582">MTSLSVMGVGKIGGEVAYLASVLGIADEICLYDSNAALAHAQALDILHTGIDLSVSTDPDDISGADIAVFSAGIARTPDIKTRADLLSVNLPAADDCAAFLEGYSGVLITITNPMDANNYYLHRRCSIPRERCIGFGGQLDAARFSGYLGEYGIPGDAWVLGEHGEHQVPLFSTLPGDVPEDIRNEILGKMRRSSMEVIRGKGGTVFGPAWHIASLIRNVADNTHAVLPVSCVLDGEYGVSGCSLGVPARIGQSGIEEIIEWDLDAWEKARFMEAAAASCALCRRADE</sequence>
<feature type="binding site" evidence="10">
    <location>
        <begin position="8"/>
        <end position="13"/>
    </location>
    <ligand>
        <name>NAD(+)</name>
        <dbReference type="ChEBI" id="CHEBI:57540"/>
    </ligand>
</feature>
<dbReference type="GO" id="GO:0004459">
    <property type="term" value="F:L-lactate dehydrogenase (NAD+) activity"/>
    <property type="evidence" value="ECO:0007669"/>
    <property type="project" value="TreeGrafter"/>
</dbReference>
<feature type="domain" description="Lactate/malate dehydrogenase C-terminal" evidence="13">
    <location>
        <begin position="157"/>
        <end position="276"/>
    </location>
</feature>
<organism evidence="14 15">
    <name type="scientific">Methanogenium marinum</name>
    <dbReference type="NCBI Taxonomy" id="348610"/>
    <lineage>
        <taxon>Archaea</taxon>
        <taxon>Methanobacteriati</taxon>
        <taxon>Methanobacteriota</taxon>
        <taxon>Stenosarchaea group</taxon>
        <taxon>Methanomicrobia</taxon>
        <taxon>Methanomicrobiales</taxon>
        <taxon>Methanomicrobiaceae</taxon>
        <taxon>Methanogenium</taxon>
    </lineage>
</organism>
<dbReference type="PRINTS" id="PR00086">
    <property type="entry name" value="LLDHDRGNASE"/>
</dbReference>
<dbReference type="Gene3D" id="3.40.50.720">
    <property type="entry name" value="NAD(P)-binding Rossmann-like Domain"/>
    <property type="match status" value="1"/>
</dbReference>
<feature type="binding site" evidence="9">
    <location>
        <position position="83"/>
    </location>
    <ligand>
        <name>substrate</name>
    </ligand>
</feature>
<gene>
    <name evidence="14" type="ORF">L0665_10085</name>
</gene>
<dbReference type="InterPro" id="IPR036291">
    <property type="entry name" value="NAD(P)-bd_dom_sf"/>
</dbReference>
<dbReference type="InterPro" id="IPR001236">
    <property type="entry name" value="Lactate/malate_DH_N"/>
</dbReference>
<dbReference type="InterPro" id="IPR022383">
    <property type="entry name" value="Lactate/malate_DH_C"/>
</dbReference>
<evidence type="ECO:0000259" key="12">
    <source>
        <dbReference type="Pfam" id="PF00056"/>
    </source>
</evidence>
<evidence type="ECO:0000256" key="3">
    <source>
        <dbReference type="ARBA" id="ARBA00012995"/>
    </source>
</evidence>
<comment type="catalytic activity">
    <reaction evidence="7">
        <text>(S)-malate + NAD(+) = oxaloacetate + NADH + H(+)</text>
        <dbReference type="Rhea" id="RHEA:21432"/>
        <dbReference type="ChEBI" id="CHEBI:15378"/>
        <dbReference type="ChEBI" id="CHEBI:15589"/>
        <dbReference type="ChEBI" id="CHEBI:16452"/>
        <dbReference type="ChEBI" id="CHEBI:57540"/>
        <dbReference type="ChEBI" id="CHEBI:57945"/>
        <dbReference type="EC" id="1.1.1.37"/>
    </reaction>
</comment>
<feature type="binding site" evidence="10">
    <location>
        <position position="90"/>
    </location>
    <ligand>
        <name>NAD(+)</name>
        <dbReference type="ChEBI" id="CHEBI:57540"/>
    </ligand>
</feature>
<dbReference type="RefSeq" id="WP_274925564.1">
    <property type="nucleotide sequence ID" value="NZ_JAKELO010000002.1"/>
</dbReference>
<dbReference type="PANTHER" id="PTHR43128">
    <property type="entry name" value="L-2-HYDROXYCARBOXYLATE DEHYDROGENASE (NAD(P)(+))"/>
    <property type="match status" value="1"/>
</dbReference>
<feature type="binding site" evidence="9">
    <location>
        <position position="113"/>
    </location>
    <ligand>
        <name>substrate</name>
    </ligand>
</feature>
<evidence type="ECO:0000259" key="13">
    <source>
        <dbReference type="Pfam" id="PF02866"/>
    </source>
</evidence>
<comment type="similarity">
    <text evidence="2 11">Belongs to the LDH/MDH superfamily.</text>
</comment>
<dbReference type="Pfam" id="PF02866">
    <property type="entry name" value="Ldh_1_C"/>
    <property type="match status" value="1"/>
</dbReference>
<dbReference type="Pfam" id="PF00056">
    <property type="entry name" value="Ldh_1_N"/>
    <property type="match status" value="1"/>
</dbReference>
<evidence type="ECO:0000256" key="10">
    <source>
        <dbReference type="PIRSR" id="PIRSR000102-3"/>
    </source>
</evidence>
<comment type="function">
    <text evidence="1">Catalyzes the reversible oxidation of malate to oxaloacetate.</text>
</comment>
<dbReference type="EMBL" id="JAKELO010000002">
    <property type="protein sequence ID" value="MDE4908955.1"/>
    <property type="molecule type" value="Genomic_DNA"/>
</dbReference>
<accession>A0A9Q4KW42</accession>
<evidence type="ECO:0000256" key="9">
    <source>
        <dbReference type="PIRSR" id="PIRSR000102-2"/>
    </source>
</evidence>
<dbReference type="Proteomes" id="UP001143747">
    <property type="component" value="Unassembled WGS sequence"/>
</dbReference>
<feature type="binding site" evidence="9">
    <location>
        <position position="144"/>
    </location>
    <ligand>
        <name>substrate</name>
    </ligand>
</feature>
<keyword evidence="5 11" id="KW-0560">Oxidoreductase</keyword>
<dbReference type="SUPFAM" id="SSF56327">
    <property type="entry name" value="LDH C-terminal domain-like"/>
    <property type="match status" value="1"/>
</dbReference>
<feature type="binding site" evidence="10">
    <location>
        <begin position="111"/>
        <end position="113"/>
    </location>
    <ligand>
        <name>NAD(+)</name>
        <dbReference type="ChEBI" id="CHEBI:57540"/>
    </ligand>
</feature>
<dbReference type="GO" id="GO:0030060">
    <property type="term" value="F:L-malate dehydrogenase (NAD+) activity"/>
    <property type="evidence" value="ECO:0007669"/>
    <property type="project" value="UniProtKB-EC"/>
</dbReference>
<keyword evidence="4" id="KW-0816">Tricarboxylic acid cycle</keyword>
<dbReference type="PIRSF" id="PIRSF000102">
    <property type="entry name" value="Lac_mal_DH"/>
    <property type="match status" value="1"/>
</dbReference>
<feature type="domain" description="Lactate/malate dehydrogenase N-terminal" evidence="12">
    <location>
        <begin position="4"/>
        <end position="135"/>
    </location>
</feature>
<proteinExistence type="inferred from homology"/>
<dbReference type="SUPFAM" id="SSF51735">
    <property type="entry name" value="NAD(P)-binding Rossmann-fold domains"/>
    <property type="match status" value="1"/>
</dbReference>